<reference evidence="3 4" key="1">
    <citation type="submission" date="2020-09" db="EMBL/GenBank/DDBJ databases">
        <title>Sinomicrobium weinanense sp. nov., a halophilic bacteria isolated from saline-alkali soil.</title>
        <authorList>
            <person name="Wu P."/>
            <person name="Ren H."/>
            <person name="Mei Y."/>
            <person name="Liang Y."/>
            <person name="Chen Z."/>
        </authorList>
    </citation>
    <scope>NUCLEOTIDE SEQUENCE [LARGE SCALE GENOMIC DNA]</scope>
    <source>
        <strain evidence="3 4">FJxs</strain>
    </source>
</reference>
<feature type="domain" description="TraG P-loop" evidence="2">
    <location>
        <begin position="408"/>
        <end position="820"/>
    </location>
</feature>
<dbReference type="InterPro" id="IPR024451">
    <property type="entry name" value="TraG_N_Bacteroidetes"/>
</dbReference>
<dbReference type="InterPro" id="IPR053155">
    <property type="entry name" value="F-pilin_assembly_TraC"/>
</dbReference>
<dbReference type="PANTHER" id="PTHR38467">
    <property type="match status" value="1"/>
</dbReference>
<comment type="caution">
    <text evidence="3">The sequence shown here is derived from an EMBL/GenBank/DDBJ whole genome shotgun (WGS) entry which is preliminary data.</text>
</comment>
<organism evidence="3 4">
    <name type="scientific">Sinomicrobium weinanense</name>
    <dbReference type="NCBI Taxonomy" id="2842200"/>
    <lineage>
        <taxon>Bacteria</taxon>
        <taxon>Pseudomonadati</taxon>
        <taxon>Bacteroidota</taxon>
        <taxon>Flavobacteriia</taxon>
        <taxon>Flavobacteriales</taxon>
        <taxon>Flavobacteriaceae</taxon>
        <taxon>Sinomicrobium</taxon>
    </lineage>
</organism>
<gene>
    <name evidence="3" type="primary">traG</name>
    <name evidence="3" type="ORF">IBL28_05255</name>
</gene>
<dbReference type="InterPro" id="IPR027417">
    <property type="entry name" value="P-loop_NTPase"/>
</dbReference>
<dbReference type="RefSeq" id="WP_187964514.1">
    <property type="nucleotide sequence ID" value="NZ_JACVDC010000009.1"/>
</dbReference>
<dbReference type="SUPFAM" id="SSF52540">
    <property type="entry name" value="P-loop containing nucleoside triphosphate hydrolases"/>
    <property type="match status" value="1"/>
</dbReference>
<protein>
    <submittedName>
        <fullName evidence="3">TraG family conjugative transposon ATPase</fullName>
    </submittedName>
</protein>
<dbReference type="NCBIfam" id="TIGR03783">
    <property type="entry name" value="Bac_Flav_CT_G"/>
    <property type="match status" value="1"/>
</dbReference>
<dbReference type="Pfam" id="PF19044">
    <property type="entry name" value="P-loop_TraG"/>
    <property type="match status" value="1"/>
</dbReference>
<evidence type="ECO:0000259" key="2">
    <source>
        <dbReference type="Pfam" id="PF19044"/>
    </source>
</evidence>
<keyword evidence="4" id="KW-1185">Reference proteome</keyword>
<dbReference type="EMBL" id="JACVDC010000009">
    <property type="protein sequence ID" value="MBC9795361.1"/>
    <property type="molecule type" value="Genomic_DNA"/>
</dbReference>
<dbReference type="InterPro" id="IPR022509">
    <property type="entry name" value="Conjugation_ATPase_TraG"/>
</dbReference>
<dbReference type="Proteomes" id="UP000653730">
    <property type="component" value="Unassembled WGS sequence"/>
</dbReference>
<dbReference type="PANTHER" id="PTHR38467:SF1">
    <property type="entry name" value="CONJUGATIVE TRANSFER: ASSEMBLY"/>
    <property type="match status" value="1"/>
</dbReference>
<dbReference type="Pfam" id="PF12991">
    <property type="entry name" value="DUF3875"/>
    <property type="match status" value="1"/>
</dbReference>
<accession>A0A926JQ82</accession>
<dbReference type="Gene3D" id="3.40.50.300">
    <property type="entry name" value="P-loop containing nucleotide triphosphate hydrolases"/>
    <property type="match status" value="1"/>
</dbReference>
<dbReference type="InterPro" id="IPR043964">
    <property type="entry name" value="P-loop_TraG"/>
</dbReference>
<dbReference type="Gene3D" id="1.10.8.730">
    <property type="match status" value="1"/>
</dbReference>
<proteinExistence type="predicted"/>
<name>A0A926JQ82_9FLAO</name>
<dbReference type="AlphaFoldDB" id="A0A926JQ82"/>
<feature type="domain" description="TraG N-terminal Bacteroidetes" evidence="1">
    <location>
        <begin position="5"/>
        <end position="51"/>
    </location>
</feature>
<evidence type="ECO:0000313" key="4">
    <source>
        <dbReference type="Proteomes" id="UP000653730"/>
    </source>
</evidence>
<evidence type="ECO:0000259" key="1">
    <source>
        <dbReference type="Pfam" id="PF12991"/>
    </source>
</evidence>
<sequence length="825" mass="94948">MKNEKMMKDLFPIMDIQHDGILSKKGDITVAFKAELPEIFTLSNQEYEAFHQAWIKALKILPHHTVFHKQDWFLDARHNPDFTKEDITFLSHSSERFFNERPYLDHCCYIFLTKKPKGRKLTTSLFSNLIRPTLVPKDTLDEQKFQDFMDSVGQFTRILEDSGMVNLTRIAEKDIWSSDKTSGLLEQYCFLEPKTSGNFIKDLELTGDYLKVGDQYAQIYSLGDATNLPALCGSRIDYDKYSTDKTRFSVSFASPLGQLLPCNHIFNQYIFIEDAQKTVKTLESKRLRLQSLAAYSRENTIARDAVNQFLNEAISEQRLPVKAHFNIMVWTDRKEELPELKNKVSSALAQMDAVAKIETAGAAQIYWGGIPGNQADFPMNDSFDTFVEQASCFLNLETGYRTSISPVGLRLGDRLTGKPVHVDISDEPMKQGICTNRNKFILGPSGSGKSFFTNHMVRSYYEQGTHIVLVDVGHSYKGLCDMVDGYYFTYSEANPIRFNPFYIGEGDSLDTEKKESIKTLLLALWKKDNETFKRSEYVALSNALTGYYEHLGQSPNDFACFDSFYEYLKYTFIRDLEKDNVKDRDFDVNNFLYVLRPYYKGGEFDYLLNARENLNLLQQRFIVFELDNIKDHPILFPVVTIIIMEVFINKMRKLHGLRKMILIEEAWKAIAREGMAEYIKYLFKTVRKYFGEAIVVTQEVEDIISSPIVKQAIINNSDCKILLDQRKYQNKFDQIQELLGLTEKEKALVLSVNKANDPTKKYKEVFISLGGMVSKVYRTEVSVEEYLAYTTEQSEKVKVMEYAEKFGGNIQKGIAALAADMRSQN</sequence>
<evidence type="ECO:0000313" key="3">
    <source>
        <dbReference type="EMBL" id="MBC9795361.1"/>
    </source>
</evidence>